<proteinExistence type="predicted"/>
<name>Q656H7_ORYSJ</name>
<feature type="compositionally biased region" description="Low complexity" evidence="1">
    <location>
        <begin position="19"/>
        <end position="38"/>
    </location>
</feature>
<dbReference type="Proteomes" id="UP000817658">
    <property type="component" value="Chromosome 1"/>
</dbReference>
<sequence length="112" mass="11615">MSATKQNKYGGAHLVPTCHSLSPVGSPSSFSSRHGAASQPLPPPLGVGLDLRGKEGRAARRTTEQASEAGSGQSEPTAGGDLGETDSGRSELMADGNLCEVGRRRRGAWRSR</sequence>
<feature type="compositionally biased region" description="Basic residues" evidence="1">
    <location>
        <begin position="103"/>
        <end position="112"/>
    </location>
</feature>
<evidence type="ECO:0000313" key="2">
    <source>
        <dbReference type="EMBL" id="BAD45290.1"/>
    </source>
</evidence>
<evidence type="ECO:0000256" key="1">
    <source>
        <dbReference type="SAM" id="MobiDB-lite"/>
    </source>
</evidence>
<organism evidence="2">
    <name type="scientific">Oryza sativa subsp. japonica</name>
    <name type="common">Rice</name>
    <dbReference type="NCBI Taxonomy" id="39947"/>
    <lineage>
        <taxon>Eukaryota</taxon>
        <taxon>Viridiplantae</taxon>
        <taxon>Streptophyta</taxon>
        <taxon>Embryophyta</taxon>
        <taxon>Tracheophyta</taxon>
        <taxon>Spermatophyta</taxon>
        <taxon>Magnoliopsida</taxon>
        <taxon>Liliopsida</taxon>
        <taxon>Poales</taxon>
        <taxon>Poaceae</taxon>
        <taxon>BOP clade</taxon>
        <taxon>Oryzoideae</taxon>
        <taxon>Oryzeae</taxon>
        <taxon>Oryzinae</taxon>
        <taxon>Oryza</taxon>
        <taxon>Oryza sativa</taxon>
    </lineage>
</organism>
<feature type="compositionally biased region" description="Polar residues" evidence="1">
    <location>
        <begin position="64"/>
        <end position="76"/>
    </location>
</feature>
<accession>Q656H7</accession>
<feature type="compositionally biased region" description="Basic and acidic residues" evidence="1">
    <location>
        <begin position="51"/>
        <end position="63"/>
    </location>
</feature>
<dbReference type="EMBL" id="AP003535">
    <property type="protein sequence ID" value="BAD45290.1"/>
    <property type="molecule type" value="Genomic_DNA"/>
</dbReference>
<gene>
    <name evidence="2" type="primary">B1012D10.29</name>
</gene>
<feature type="region of interest" description="Disordered" evidence="1">
    <location>
        <begin position="1"/>
        <end position="112"/>
    </location>
</feature>
<reference evidence="2" key="1">
    <citation type="journal article" date="2002" name="Nature">
        <title>The genome sequence and structure of rice chromosome 1.</title>
        <authorList>
            <person name="Sasaki T."/>
            <person name="Matsumoto T."/>
            <person name="Yamamoto K."/>
            <person name="Sakata K."/>
            <person name="Baba T."/>
            <person name="Katayose Y."/>
            <person name="Wu J."/>
            <person name="Niimura Y."/>
            <person name="Cheng Z."/>
            <person name="Nagamura Y."/>
            <person name="Antonio B.A."/>
            <person name="Kanamori H."/>
            <person name="Hosokawa S."/>
            <person name="Masukawa M."/>
            <person name="Arikawa K."/>
            <person name="Chiden Y."/>
            <person name="Hayashi M."/>
            <person name="Okamoto M."/>
            <person name="Ando T."/>
            <person name="Aoki H."/>
            <person name="Arita K."/>
            <person name="Hamada M."/>
            <person name="Harada C."/>
            <person name="Hijishita S."/>
            <person name="Honda M."/>
            <person name="Ichikawa Y."/>
            <person name="Idonuma A."/>
            <person name="Iijima M."/>
            <person name="Ikeda M."/>
            <person name="Ikeno M."/>
            <person name="Itoh S."/>
            <person name="Itoh T."/>
            <person name="Itoh Y."/>
            <person name="Itoh Y."/>
            <person name="Iwabuchi A."/>
            <person name="Kamiya K."/>
            <person name="Karasawa W."/>
            <person name="Katagiri S."/>
            <person name="Kikuta A."/>
            <person name="Kobayashi N."/>
            <person name="Kono I."/>
            <person name="Machita K."/>
            <person name="Maehara T."/>
            <person name="Mizuno H."/>
            <person name="Mizubayashi T."/>
            <person name="Mukai Y."/>
            <person name="Nagasaki H."/>
            <person name="Nakashima M."/>
            <person name="Nakama Y."/>
            <person name="Nakamichi Y."/>
            <person name="Nakamura M."/>
            <person name="Namiki N."/>
            <person name="Negishi M."/>
            <person name="Ohta I."/>
            <person name="Ono N."/>
            <person name="Saji S."/>
            <person name="Sakai K."/>
            <person name="Shibata M."/>
            <person name="Shimokawa T."/>
            <person name="Shomura A."/>
            <person name="Song J."/>
            <person name="Takazaki Y."/>
            <person name="Terasawa K."/>
            <person name="Tsuji K."/>
            <person name="Waki K."/>
            <person name="Yamagata H."/>
            <person name="Yamane H."/>
            <person name="Yoshiki S."/>
            <person name="Yoshihara R."/>
            <person name="Yukawa K."/>
            <person name="Zhong H."/>
            <person name="Iwama H."/>
            <person name="Endo T."/>
            <person name="Ito H."/>
            <person name="Hahn J.H."/>
            <person name="Kim H.I."/>
            <person name="Eun M.Y."/>
            <person name="Yano M."/>
            <person name="Jiang J."/>
            <person name="Gojobori T."/>
        </authorList>
    </citation>
    <scope>NUCLEOTIDE SEQUENCE [LARGE SCALE GENOMIC DNA]</scope>
</reference>
<dbReference type="AlphaFoldDB" id="Q656H7"/>
<protein>
    <submittedName>
        <fullName evidence="2">Uncharacterized protein</fullName>
    </submittedName>
</protein>